<evidence type="ECO:0000256" key="2">
    <source>
        <dbReference type="RuleBase" id="RU363019"/>
    </source>
</evidence>
<name>W7D2Q1_9LIST</name>
<protein>
    <recommendedName>
        <fullName evidence="2">Peptidyl-prolyl cis-trans isomerase</fullName>
        <shortName evidence="2">PPIase</shortName>
        <ecNumber evidence="2">5.2.1.8</ecNumber>
    </recommendedName>
</protein>
<dbReference type="PANTHER" id="PTHR45625">
    <property type="entry name" value="PEPTIDYL-PROLYL CIS-TRANS ISOMERASE-RELATED"/>
    <property type="match status" value="1"/>
</dbReference>
<dbReference type="RefSeq" id="WP_035312750.1">
    <property type="nucleotide sequence ID" value="NZ_AODH01000001.1"/>
</dbReference>
<dbReference type="EMBL" id="AODH01000001">
    <property type="protein sequence ID" value="EUJ42181.1"/>
    <property type="molecule type" value="Genomic_DNA"/>
</dbReference>
<dbReference type="PATRIC" id="fig|1265861.3.peg.44"/>
<comment type="caution">
    <text evidence="4">The sequence shown here is derived from an EMBL/GenBank/DDBJ whole genome shotgun (WGS) entry which is preliminary data.</text>
</comment>
<dbReference type="InterPro" id="IPR002130">
    <property type="entry name" value="Cyclophilin-type_PPIase_dom"/>
</dbReference>
<keyword evidence="2 4" id="KW-0413">Isomerase</keyword>
<reference evidence="4 5" key="1">
    <citation type="submission" date="2012-12" db="EMBL/GenBank/DDBJ databases">
        <title>Novel taxa of Listeriaceae from agricultural environments in the United States.</title>
        <authorList>
            <person name="den Bakker H.C."/>
            <person name="Allred A."/>
            <person name="Warchocki S."/>
            <person name="Wright E.M."/>
            <person name="Burrell A."/>
            <person name="Nightingale K.K."/>
            <person name="Kephart D."/>
            <person name="Wiedmann M."/>
        </authorList>
    </citation>
    <scope>NUCLEOTIDE SEQUENCE [LARGE SCALE GENOMIC DNA]</scope>
    <source>
        <strain evidence="4 5">FSL F6-1037</strain>
    </source>
</reference>
<proteinExistence type="inferred from homology"/>
<comment type="catalytic activity">
    <reaction evidence="2">
        <text>[protein]-peptidylproline (omega=180) = [protein]-peptidylproline (omega=0)</text>
        <dbReference type="Rhea" id="RHEA:16237"/>
        <dbReference type="Rhea" id="RHEA-COMP:10747"/>
        <dbReference type="Rhea" id="RHEA-COMP:10748"/>
        <dbReference type="ChEBI" id="CHEBI:83833"/>
        <dbReference type="ChEBI" id="CHEBI:83834"/>
        <dbReference type="EC" id="5.2.1.8"/>
    </reaction>
</comment>
<sequence>MKKIVLLLTLCLALTALAACGSKTEKDTAESTAKTEKEAKPNLVQLDTKVAKGEPVATIETSEGTVKIKLFPKEAPKAVENFITHAKEGYYDGVLFHRVIDNFMIQSGDPKGDGTGGESIWGKPFKNEISNNLYHFRGALAMANAGADTNGSQFYIVQNSFLADTDIQNQNVSYADNVVEAYKKLKGVPSLDGSYTVFGQTIEGLDIVDKIAETKTATGDRPEKDITIKTIKITE</sequence>
<dbReference type="SUPFAM" id="SSF50891">
    <property type="entry name" value="Cyclophilin-like"/>
    <property type="match status" value="1"/>
</dbReference>
<dbReference type="InterPro" id="IPR044666">
    <property type="entry name" value="Cyclophilin_A-like"/>
</dbReference>
<dbReference type="EC" id="5.2.1.8" evidence="2"/>
<dbReference type="GO" id="GO:0003755">
    <property type="term" value="F:peptidyl-prolyl cis-trans isomerase activity"/>
    <property type="evidence" value="ECO:0007669"/>
    <property type="project" value="UniProtKB-UniRule"/>
</dbReference>
<dbReference type="OrthoDB" id="9807797at2"/>
<evidence type="ECO:0000313" key="4">
    <source>
        <dbReference type="EMBL" id="EUJ42181.1"/>
    </source>
</evidence>
<keyword evidence="2" id="KW-0732">Signal</keyword>
<dbReference type="Pfam" id="PF00160">
    <property type="entry name" value="Pro_isomerase"/>
    <property type="match status" value="1"/>
</dbReference>
<dbReference type="InterPro" id="IPR029000">
    <property type="entry name" value="Cyclophilin-like_dom_sf"/>
</dbReference>
<dbReference type="PANTHER" id="PTHR45625:SF16">
    <property type="entry name" value="PEPTIDYL-PROLYL CIS-TRANS ISOMERASE"/>
    <property type="match status" value="1"/>
</dbReference>
<accession>W7D2Q1</accession>
<dbReference type="PRINTS" id="PR00153">
    <property type="entry name" value="CSAPPISMRASE"/>
</dbReference>
<evidence type="ECO:0000259" key="3">
    <source>
        <dbReference type="PROSITE" id="PS50072"/>
    </source>
</evidence>
<dbReference type="STRING" id="1265861.BCAMP_00240"/>
<feature type="signal peptide" evidence="2">
    <location>
        <begin position="1"/>
        <end position="18"/>
    </location>
</feature>
<feature type="chain" id="PRO_5039760492" description="Peptidyl-prolyl cis-trans isomerase" evidence="2">
    <location>
        <begin position="19"/>
        <end position="235"/>
    </location>
</feature>
<feature type="domain" description="PPIase cyclophilin-type" evidence="3">
    <location>
        <begin position="56"/>
        <end position="233"/>
    </location>
</feature>
<keyword evidence="5" id="KW-1185">Reference proteome</keyword>
<organism evidence="4 5">
    <name type="scientific">Brochothrix campestris FSL F6-1037</name>
    <dbReference type="NCBI Taxonomy" id="1265861"/>
    <lineage>
        <taxon>Bacteria</taxon>
        <taxon>Bacillati</taxon>
        <taxon>Bacillota</taxon>
        <taxon>Bacilli</taxon>
        <taxon>Bacillales</taxon>
        <taxon>Listeriaceae</taxon>
        <taxon>Brochothrix</taxon>
    </lineage>
</organism>
<dbReference type="Gene3D" id="2.40.100.10">
    <property type="entry name" value="Cyclophilin-like"/>
    <property type="match status" value="1"/>
</dbReference>
<gene>
    <name evidence="4" type="ORF">BCAMP_00240</name>
</gene>
<comment type="function">
    <text evidence="1 2">PPIases accelerate the folding of proteins. It catalyzes the cis-trans isomerization of proline imidic peptide bonds in oligopeptides.</text>
</comment>
<evidence type="ECO:0000256" key="1">
    <source>
        <dbReference type="ARBA" id="ARBA00002388"/>
    </source>
</evidence>
<dbReference type="PROSITE" id="PS51257">
    <property type="entry name" value="PROKAR_LIPOPROTEIN"/>
    <property type="match status" value="1"/>
</dbReference>
<dbReference type="AlphaFoldDB" id="W7D2Q1"/>
<dbReference type="PROSITE" id="PS50072">
    <property type="entry name" value="CSA_PPIASE_2"/>
    <property type="match status" value="1"/>
</dbReference>
<dbReference type="Proteomes" id="UP000019243">
    <property type="component" value="Unassembled WGS sequence"/>
</dbReference>
<comment type="similarity">
    <text evidence="2">Belongs to the cyclophilin-type PPIase family.</text>
</comment>
<keyword evidence="2" id="KW-0697">Rotamase</keyword>
<evidence type="ECO:0000313" key="5">
    <source>
        <dbReference type="Proteomes" id="UP000019243"/>
    </source>
</evidence>